<proteinExistence type="predicted"/>
<keyword evidence="2" id="KW-0808">Transferase</keyword>
<dbReference type="GO" id="GO:0016757">
    <property type="term" value="F:glycosyltransferase activity"/>
    <property type="evidence" value="ECO:0007669"/>
    <property type="project" value="UniProtKB-ARBA"/>
</dbReference>
<dbReference type="PANTHER" id="PTHR45947:SF15">
    <property type="entry name" value="TEICHURONIC ACID BIOSYNTHESIS GLYCOSYLTRANSFERASE TUAC-RELATED"/>
    <property type="match status" value="1"/>
</dbReference>
<dbReference type="PANTHER" id="PTHR45947">
    <property type="entry name" value="SULFOQUINOVOSYL TRANSFERASE SQD2"/>
    <property type="match status" value="1"/>
</dbReference>
<dbReference type="Gene3D" id="3.40.50.2000">
    <property type="entry name" value="Glycogen Phosphorylase B"/>
    <property type="match status" value="3"/>
</dbReference>
<evidence type="ECO:0000259" key="1">
    <source>
        <dbReference type="Pfam" id="PF13439"/>
    </source>
</evidence>
<evidence type="ECO:0000313" key="2">
    <source>
        <dbReference type="EMBL" id="SIR44127.1"/>
    </source>
</evidence>
<keyword evidence="3" id="KW-1185">Reference proteome</keyword>
<dbReference type="InterPro" id="IPR050194">
    <property type="entry name" value="Glycosyltransferase_grp1"/>
</dbReference>
<evidence type="ECO:0000313" key="3">
    <source>
        <dbReference type="Proteomes" id="UP000185924"/>
    </source>
</evidence>
<dbReference type="InterPro" id="IPR028098">
    <property type="entry name" value="Glyco_trans_4-like_N"/>
</dbReference>
<dbReference type="Pfam" id="PF13439">
    <property type="entry name" value="Glyco_transf_4"/>
    <property type="match status" value="1"/>
</dbReference>
<protein>
    <submittedName>
        <fullName evidence="2">Glycosyltransferase involved in cell wall bisynthesis</fullName>
    </submittedName>
</protein>
<dbReference type="EMBL" id="FTNM01000006">
    <property type="protein sequence ID" value="SIR44127.1"/>
    <property type="molecule type" value="Genomic_DNA"/>
</dbReference>
<accession>A0A1N7AY93</accession>
<dbReference type="RefSeq" id="WP_076423145.1">
    <property type="nucleotide sequence ID" value="NZ_FTNM01000006.1"/>
</dbReference>
<gene>
    <name evidence="2" type="ORF">SAMN05421545_3675</name>
</gene>
<dbReference type="AlphaFoldDB" id="A0A1N7AY93"/>
<dbReference type="SUPFAM" id="SSF53756">
    <property type="entry name" value="UDP-Glycosyltransferase/glycogen phosphorylase"/>
    <property type="match status" value="1"/>
</dbReference>
<sequence>MKVLFVCSGNSKNFEVAPFIKAQGESLQKAGIEVAYFPIKGKGLRGYLQAGGQLRQHLKYHRYDLIHAHFSLSGWSAVLGAGSTPVILSLMGDDAQGDYIGVNKIRFSSRFFMLSSILIQPFVRAIISKAPNLEKYVYQKHKSYIVPNGIDTKTFIPNPAGYREELGLDPAKKLVLFLGSQERVGKNYPLAQQAVAHLNLPDVQLINPFPIPHDAIPKYMNSADVLVVPSFMEGSPNVIKEAMACNCPIVATDVGDIRWVMGDTEGCYLASFQVEDFAEKIHRALEFAQTKRRTTGRQRIERLGLDADTIAQKVISIYRKHVPIPAATVHEAAAQLTRNVTANTVSPTRSI</sequence>
<dbReference type="Proteomes" id="UP000185924">
    <property type="component" value="Unassembled WGS sequence"/>
</dbReference>
<name>A0A1N7AY93_9BACT</name>
<reference evidence="3" key="1">
    <citation type="submission" date="2017-01" db="EMBL/GenBank/DDBJ databases">
        <authorList>
            <person name="Varghese N."/>
            <person name="Submissions S."/>
        </authorList>
    </citation>
    <scope>NUCLEOTIDE SEQUENCE [LARGE SCALE GENOMIC DNA]</scope>
    <source>
        <strain evidence="3">DM9</strain>
    </source>
</reference>
<dbReference type="Pfam" id="PF13692">
    <property type="entry name" value="Glyco_trans_1_4"/>
    <property type="match status" value="1"/>
</dbReference>
<feature type="domain" description="Glycosyltransferase subfamily 4-like N-terminal" evidence="1">
    <location>
        <begin position="26"/>
        <end position="153"/>
    </location>
</feature>
<dbReference type="STRING" id="1077936.SAMN05421545_3675"/>
<dbReference type="OrthoDB" id="9801609at2"/>
<organism evidence="2 3">
    <name type="scientific">Pontibacter lucknowensis</name>
    <dbReference type="NCBI Taxonomy" id="1077936"/>
    <lineage>
        <taxon>Bacteria</taxon>
        <taxon>Pseudomonadati</taxon>
        <taxon>Bacteroidota</taxon>
        <taxon>Cytophagia</taxon>
        <taxon>Cytophagales</taxon>
        <taxon>Hymenobacteraceae</taxon>
        <taxon>Pontibacter</taxon>
    </lineage>
</organism>